<feature type="compositionally biased region" description="Basic and acidic residues" evidence="2">
    <location>
        <begin position="123"/>
        <end position="132"/>
    </location>
</feature>
<keyword evidence="1" id="KW-0175">Coiled coil</keyword>
<feature type="non-terminal residue" evidence="3">
    <location>
        <position position="1"/>
    </location>
</feature>
<feature type="region of interest" description="Disordered" evidence="2">
    <location>
        <begin position="101"/>
        <end position="132"/>
    </location>
</feature>
<sequence>MRKGSLASADPAHSTVHILLSEIDRLRDEFNAYESGWASDLAVLLADERHRATRAEMEVTELEALSKSRGISGLTPMLEGERRRADLAEAEVRRLKRAEEIRRSQAGSTGPKLTGAVDAVQEYGRDNDALRR</sequence>
<evidence type="ECO:0000256" key="2">
    <source>
        <dbReference type="SAM" id="MobiDB-lite"/>
    </source>
</evidence>
<proteinExistence type="predicted"/>
<comment type="caution">
    <text evidence="3">The sequence shown here is derived from an EMBL/GenBank/DDBJ whole genome shotgun (WGS) entry which is preliminary data.</text>
</comment>
<dbReference type="AlphaFoldDB" id="A0A7J6RJ79"/>
<keyword evidence="4" id="KW-1185">Reference proteome</keyword>
<evidence type="ECO:0000313" key="3">
    <source>
        <dbReference type="EMBL" id="KAF4720715.1"/>
    </source>
</evidence>
<dbReference type="EMBL" id="JABANO010025154">
    <property type="protein sequence ID" value="KAF4720715.1"/>
    <property type="molecule type" value="Genomic_DNA"/>
</dbReference>
<accession>A0A7J6RJ79</accession>
<gene>
    <name evidence="3" type="ORF">FOZ63_008676</name>
</gene>
<evidence type="ECO:0000313" key="4">
    <source>
        <dbReference type="Proteomes" id="UP000553632"/>
    </source>
</evidence>
<name>A0A7J6RJ79_PEROL</name>
<dbReference type="Proteomes" id="UP000553632">
    <property type="component" value="Unassembled WGS sequence"/>
</dbReference>
<reference evidence="3 4" key="1">
    <citation type="submission" date="2020-04" db="EMBL/GenBank/DDBJ databases">
        <title>Perkinsus olseni comparative genomics.</title>
        <authorList>
            <person name="Bogema D.R."/>
        </authorList>
    </citation>
    <scope>NUCLEOTIDE SEQUENCE [LARGE SCALE GENOMIC DNA]</scope>
    <source>
        <strain evidence="3 4">ATCC PRA-207</strain>
    </source>
</reference>
<organism evidence="3 4">
    <name type="scientific">Perkinsus olseni</name>
    <name type="common">Perkinsus atlanticus</name>
    <dbReference type="NCBI Taxonomy" id="32597"/>
    <lineage>
        <taxon>Eukaryota</taxon>
        <taxon>Sar</taxon>
        <taxon>Alveolata</taxon>
        <taxon>Perkinsozoa</taxon>
        <taxon>Perkinsea</taxon>
        <taxon>Perkinsida</taxon>
        <taxon>Perkinsidae</taxon>
        <taxon>Perkinsus</taxon>
    </lineage>
</organism>
<evidence type="ECO:0000256" key="1">
    <source>
        <dbReference type="SAM" id="Coils"/>
    </source>
</evidence>
<feature type="coiled-coil region" evidence="1">
    <location>
        <begin position="45"/>
        <end position="98"/>
    </location>
</feature>
<protein>
    <submittedName>
        <fullName evidence="3">Uncharacterized protein</fullName>
    </submittedName>
</protein>